<reference evidence="2 3" key="1">
    <citation type="submission" date="2018-06" db="EMBL/GenBank/DDBJ databases">
        <title>Sphaerisporangium craniellae sp. nov., isolated from a marine sponge in the South China Sea.</title>
        <authorList>
            <person name="Li L."/>
        </authorList>
    </citation>
    <scope>NUCLEOTIDE SEQUENCE [LARGE SCALE GENOMIC DNA]</scope>
    <source>
        <strain evidence="2 3">CCTCC AA 208026</strain>
    </source>
</reference>
<organism evidence="2 3">
    <name type="scientific">Sphaerisporangium album</name>
    <dbReference type="NCBI Taxonomy" id="509200"/>
    <lineage>
        <taxon>Bacteria</taxon>
        <taxon>Bacillati</taxon>
        <taxon>Actinomycetota</taxon>
        <taxon>Actinomycetes</taxon>
        <taxon>Streptosporangiales</taxon>
        <taxon>Streptosporangiaceae</taxon>
        <taxon>Sphaerisporangium</taxon>
    </lineage>
</organism>
<keyword evidence="1" id="KW-0472">Membrane</keyword>
<proteinExistence type="predicted"/>
<keyword evidence="1" id="KW-1133">Transmembrane helix</keyword>
<feature type="transmembrane region" description="Helical" evidence="1">
    <location>
        <begin position="135"/>
        <end position="155"/>
    </location>
</feature>
<keyword evidence="3" id="KW-1185">Reference proteome</keyword>
<dbReference type="EMBL" id="QOIL01000001">
    <property type="protein sequence ID" value="RCG33112.1"/>
    <property type="molecule type" value="Genomic_DNA"/>
</dbReference>
<evidence type="ECO:0000313" key="2">
    <source>
        <dbReference type="EMBL" id="RCG33112.1"/>
    </source>
</evidence>
<dbReference type="Proteomes" id="UP000253094">
    <property type="component" value="Unassembled WGS sequence"/>
</dbReference>
<dbReference type="OrthoDB" id="3526581at2"/>
<comment type="caution">
    <text evidence="2">The sequence shown here is derived from an EMBL/GenBank/DDBJ whole genome shotgun (WGS) entry which is preliminary data.</text>
</comment>
<protein>
    <submittedName>
        <fullName evidence="2">Uncharacterized protein</fullName>
    </submittedName>
</protein>
<accession>A0A367FTI8</accession>
<dbReference type="AlphaFoldDB" id="A0A367FTI8"/>
<evidence type="ECO:0000256" key="1">
    <source>
        <dbReference type="SAM" id="Phobius"/>
    </source>
</evidence>
<name>A0A367FTI8_9ACTN</name>
<gene>
    <name evidence="2" type="ORF">DQ384_01315</name>
</gene>
<keyword evidence="1" id="KW-0812">Transmembrane</keyword>
<evidence type="ECO:0000313" key="3">
    <source>
        <dbReference type="Proteomes" id="UP000253094"/>
    </source>
</evidence>
<sequence length="156" mass="16247">MYILLVCWVVLGLTPVLFSTHDLMLATGRAGAPGRLTVISCQALGEGRYDCKGRFVPDDDALKTKIVQASPDSRAGQSFRGRLDVGSGRVVRTGTAGVLAQFAVIGLTPLVYAGLPYTAMFALGVRRGRRVAGRLGVVVAAASLVLVVIGVAAAYA</sequence>
<feature type="transmembrane region" description="Helical" evidence="1">
    <location>
        <begin position="98"/>
        <end position="123"/>
    </location>
</feature>
<dbReference type="RefSeq" id="WP_114026776.1">
    <property type="nucleotide sequence ID" value="NZ_QOIL01000001.1"/>
</dbReference>